<organism evidence="3 4">
    <name type="scientific">Leishmania enriettii</name>
    <dbReference type="NCBI Taxonomy" id="5663"/>
    <lineage>
        <taxon>Eukaryota</taxon>
        <taxon>Discoba</taxon>
        <taxon>Euglenozoa</taxon>
        <taxon>Kinetoplastea</taxon>
        <taxon>Metakinetoplastina</taxon>
        <taxon>Trypanosomatida</taxon>
        <taxon>Trypanosomatidae</taxon>
        <taxon>Leishmaniinae</taxon>
        <taxon>Leishmania</taxon>
    </lineage>
</organism>
<proteinExistence type="predicted"/>
<evidence type="ECO:0000313" key="2">
    <source>
        <dbReference type="EMBL" id="KAG5467482.1"/>
    </source>
</evidence>
<accession>A0A836G6U6</accession>
<evidence type="ECO:0000313" key="3">
    <source>
        <dbReference type="EMBL" id="KAG5467489.1"/>
    </source>
</evidence>
<dbReference type="AlphaFoldDB" id="A0A836G6U6"/>
<keyword evidence="1" id="KW-1133">Transmembrane helix</keyword>
<dbReference type="EMBL" id="JAFHKP010000035">
    <property type="protein sequence ID" value="KAG5467482.1"/>
    <property type="molecule type" value="Genomic_DNA"/>
</dbReference>
<dbReference type="KEGG" id="lenr:94168411"/>
<keyword evidence="1" id="KW-0812">Transmembrane</keyword>
<keyword evidence="1" id="KW-0472">Membrane</keyword>
<feature type="transmembrane region" description="Helical" evidence="1">
    <location>
        <begin position="15"/>
        <end position="36"/>
    </location>
</feature>
<sequence length="113" mass="12346">MEAQLLWKPRRQQRGAVTVGVSSVVLLTFMTARLLLSGRSLFMEDEKAMLITGAPLSSSDQYRARGPSRPIEGAFSGLPVARSEHRAYSAPSEMSHAALARLDRLDPLPPSPE</sequence>
<dbReference type="GeneID" id="94168411"/>
<gene>
    <name evidence="2" type="ORF">CUR178_01125</name>
    <name evidence="3" type="ORF">CUR178_01132</name>
</gene>
<dbReference type="EMBL" id="JAFHKP010000035">
    <property type="protein sequence ID" value="KAG5467489.1"/>
    <property type="molecule type" value="Genomic_DNA"/>
</dbReference>
<reference evidence="3 4" key="1">
    <citation type="submission" date="2021-02" db="EMBL/GenBank/DDBJ databases">
        <title>Leishmania (Mundinia) enrietti genome sequencing and assembly.</title>
        <authorList>
            <person name="Almutairi H."/>
            <person name="Gatherer D."/>
        </authorList>
    </citation>
    <scope>NUCLEOTIDE SEQUENCE [LARGE SCALE GENOMIC DNA]</scope>
    <source>
        <strain evidence="3">CUR178</strain>
    </source>
</reference>
<evidence type="ECO:0000256" key="1">
    <source>
        <dbReference type="SAM" id="Phobius"/>
    </source>
</evidence>
<protein>
    <submittedName>
        <fullName evidence="3">Uncharacterized protein</fullName>
    </submittedName>
</protein>
<name>A0A836G6U6_LEIEN</name>
<dbReference type="RefSeq" id="XP_067689004.1">
    <property type="nucleotide sequence ID" value="XM_067832901.1"/>
</dbReference>
<comment type="caution">
    <text evidence="3">The sequence shown here is derived from an EMBL/GenBank/DDBJ whole genome shotgun (WGS) entry which is preliminary data.</text>
</comment>
<dbReference type="Proteomes" id="UP000674179">
    <property type="component" value="Chromosome 35"/>
</dbReference>
<evidence type="ECO:0000313" key="4">
    <source>
        <dbReference type="Proteomes" id="UP000674179"/>
    </source>
</evidence>
<keyword evidence="4" id="KW-1185">Reference proteome</keyword>